<dbReference type="SMART" id="SM00249">
    <property type="entry name" value="PHD"/>
    <property type="match status" value="1"/>
</dbReference>
<reference evidence="14 15" key="3">
    <citation type="submission" date="2016-03" db="EMBL/GenBank/DDBJ databases">
        <title>EvidentialGene: Evidence-directed Construction of Genes on Genomes.</title>
        <authorList>
            <person name="Gilbert D.G."/>
            <person name="Choi J.-H."/>
            <person name="Mockaitis K."/>
            <person name="Colbourne J."/>
            <person name="Pfrender M."/>
        </authorList>
    </citation>
    <scope>NUCLEOTIDE SEQUENCE [LARGE SCALE GENOMIC DNA]</scope>
    <source>
        <strain evidence="14 15">Xinb3</strain>
        <tissue evidence="14">Complete organism</tissue>
    </source>
</reference>
<feature type="region of interest" description="Disordered" evidence="10">
    <location>
        <begin position="804"/>
        <end position="862"/>
    </location>
</feature>
<dbReference type="PROSITE" id="PS51321">
    <property type="entry name" value="TFIIS_CENTRAL"/>
    <property type="match status" value="1"/>
</dbReference>
<feature type="region of interest" description="Disordered" evidence="10">
    <location>
        <begin position="1620"/>
        <end position="1639"/>
    </location>
</feature>
<feature type="compositionally biased region" description="Polar residues" evidence="10">
    <location>
        <begin position="394"/>
        <end position="405"/>
    </location>
</feature>
<dbReference type="Gene3D" id="3.30.40.10">
    <property type="entry name" value="Zinc/RING finger domain, C3HC4 (zinc finger)"/>
    <property type="match status" value="1"/>
</dbReference>
<evidence type="ECO:0000256" key="2">
    <source>
        <dbReference type="ARBA" id="ARBA00022723"/>
    </source>
</evidence>
<feature type="region of interest" description="Disordered" evidence="10">
    <location>
        <begin position="1454"/>
        <end position="1538"/>
    </location>
</feature>
<feature type="compositionally biased region" description="Low complexity" evidence="10">
    <location>
        <begin position="195"/>
        <end position="209"/>
    </location>
</feature>
<evidence type="ECO:0000256" key="4">
    <source>
        <dbReference type="ARBA" id="ARBA00022833"/>
    </source>
</evidence>
<dbReference type="GO" id="GO:0006351">
    <property type="term" value="P:DNA-templated transcription"/>
    <property type="evidence" value="ECO:0007669"/>
    <property type="project" value="InterPro"/>
</dbReference>
<comment type="subcellular location">
    <subcellularLocation>
        <location evidence="1">Nucleus</location>
    </subcellularLocation>
</comment>
<dbReference type="InterPro" id="IPR011011">
    <property type="entry name" value="Znf_FYVE_PHD"/>
</dbReference>
<feature type="domain" description="TFIIS central" evidence="12">
    <location>
        <begin position="894"/>
        <end position="1015"/>
    </location>
</feature>
<dbReference type="EMBL" id="LRGB01001764">
    <property type="protein sequence ID" value="KZS10631.1"/>
    <property type="molecule type" value="Genomic_DNA"/>
</dbReference>
<dbReference type="InterPro" id="IPR036575">
    <property type="entry name" value="TFIIS_cen_dom_sf"/>
</dbReference>
<feature type="region of interest" description="Disordered" evidence="10">
    <location>
        <begin position="329"/>
        <end position="425"/>
    </location>
</feature>
<dbReference type="SMART" id="SM00510">
    <property type="entry name" value="TFS2M"/>
    <property type="match status" value="1"/>
</dbReference>
<dbReference type="STRING" id="35525.A0A0P4YQT4"/>
<dbReference type="PROSITE" id="PS01359">
    <property type="entry name" value="ZF_PHD_1"/>
    <property type="match status" value="1"/>
</dbReference>
<protein>
    <submittedName>
        <fullName evidence="13">PHD finger protein</fullName>
    </submittedName>
</protein>
<dbReference type="Proteomes" id="UP000076858">
    <property type="component" value="Unassembled WGS sequence"/>
</dbReference>
<evidence type="ECO:0000256" key="7">
    <source>
        <dbReference type="ARBA" id="ARBA00023242"/>
    </source>
</evidence>
<evidence type="ECO:0000259" key="12">
    <source>
        <dbReference type="PROSITE" id="PS51321"/>
    </source>
</evidence>
<evidence type="ECO:0000259" key="11">
    <source>
        <dbReference type="PROSITE" id="PS50016"/>
    </source>
</evidence>
<dbReference type="InterPro" id="IPR001965">
    <property type="entry name" value="Znf_PHD"/>
</dbReference>
<feature type="region of interest" description="Disordered" evidence="10">
    <location>
        <begin position="610"/>
        <end position="640"/>
    </location>
</feature>
<evidence type="ECO:0000313" key="15">
    <source>
        <dbReference type="Proteomes" id="UP000076858"/>
    </source>
</evidence>
<sequence length="1818" mass="200028">MSSTFVADTADDNSSAGNTVIIIVNDDTGNISVDQETLQLLTSQENTTLSVVRVNEAAGDNSTDVNITVEEDFNPGSSSILQGNEEDLMETDQEIAQVNGNAKTGLKISEQVLETTDPLLALDQEEIEKIEHALQAEAGAFFNNILPPEAGLDDLLDPELTGEPDDTEAVASISLDHCYSAVHGSTINNARNVDSAMSSEIDSSDSVSTGRGGGGSRRQPSPKRRSQRQIDRQEMEQLKKIRAENEELLKKEKEEMNQTQQVSPPKKEAEEDPEETLFVPVPQIVAPEVTPPAPAQPLSRLAAIRQKLQQDILSVDPVKAKVHTLPLNQPVKMPLSKPQPLAKTPQTIPAKTPAVTTQTKSPAVVEVKSPQAARAPLSPQKSHSPQKAIDSDRQSPLSRVSSSGGVTRPRRENRQPPKHLREAFNQLEFEGIEKLVKKTSVAKSVSSPDEQTTMFDSSVNEEIPDDPLETSPKKIDQSKEDEDDGDDDLDDDDDDDDPEGEGSESEENEDDPDRLWCVCREPHNNRFMICCDKCEEWFHGKCVGITRGMGRELELKKLEWICPKCVRQEYADTQEPFIHLQDIESPEKPNPAAEEKTAIVKPVEKPVNPRNAEHAKTAKENAKLKAQMTQRRARVSSSGSGTAEEATAVARRCIGAGCKSDARVNSVYCSETCIASHVRDSLIAMSKEKTKQAQLQEPPSPSTPPTPLGASKWKESVEFGQLMSQPTPPLASKSKAINQMKKSVSSEGIAKPANLADDTPVPVLERKTGKILSGSSAPKVSNLEQWLKDNSTFEVIKPATLPTNKPRLSLLSTTPTVPSMLNAKSTTPTSLTSQASSPSSSASLPRIKTDNNSSKKSIESSSASKLNLIRKRSIETFKDEETPKKAVQSDPESTRARSKSSLKETLWNRCKDATDLEIDEQTVEQVATEVEEALYRLFNKDVGTKYKNKYRTLIFNIKDPKNLGLFRKIIEKQITPGQLVKMSTEELASKELAEWREQEAKHQLDIIQKTELELMNMSNKYLVKTHKGEEIIEEAGKELDEGESATSTTTVVPAPLLEALQDTTSKHKSHLFDLNCQICTNKIKEEDVEKDKSSTSSSNTSSRKKNDKSSRQSSHHSESSSKRSEKDRRDRDRKKRDHDKERSRHRPSRSKERHHRHRSDREKERAKERKKEDDKKEDAKKEDSKKEEVKKEQVKKEDVKKDEIKKEDVKIDEIKKEDKVPTPESVKQDPEIGEVLTVKQDNGASIDESEALPVASADDMVVDVQPVQEKKKEEEEEPSSKQEPTSTVSIKTPEQQSSPPESGPVVWKGIINSVETGKVNVQALDMSGTSDLADLEMPSSLDVVGRIRPEMVWDYVNQTRRAGTRDIVVFKFTPASDSDRKHYSSFLSHMYKHNRFAVVGAVSKLIKDFYVVPLPKDSPIPLALVSLSSGTKSLDENRTSSLLLGVVVRARKKRPVDQASNGGASVPHKAAKLAKMSAKISSPSNASSSSPSLNYIPTSRATSKMPNKSDQANLASKAEPISSSSKSQADDAPYSPGQLLGEEEEAIPVIGDDELLKQQAMLEELNRQIEAQKQELASMSAEVAATTPPEMMIPGLGEPVIPGLGEPSTSSTAAWTSVDTRVTPSTDPPFDHSAKPAPASINNLNISNLQEIISTIQKKEMEMKMTSKSSEDRPLPIELFSPHDVDMRIAGPIPVQPIAPVQPVVPIGVVPVVTPAPEKKKPSLLNQLTDEQLLAKAMEMEMEQAGIPTAPMAGQQFFPPPRGAIPYPPMGPGMPPGPPMMGHPRPFRSPPFMGARSSFNSPPSQGGNFRTRPNKKKR</sequence>
<feature type="compositionally biased region" description="Basic and acidic residues" evidence="10">
    <location>
        <begin position="409"/>
        <end position="422"/>
    </location>
</feature>
<dbReference type="InterPro" id="IPR019787">
    <property type="entry name" value="Znf_PHD-finger"/>
</dbReference>
<feature type="compositionally biased region" description="Polar residues" evidence="10">
    <location>
        <begin position="1797"/>
        <end position="1808"/>
    </location>
</feature>
<evidence type="ECO:0000313" key="13">
    <source>
        <dbReference type="EMBL" id="JAI98191.1"/>
    </source>
</evidence>
<feature type="coiled-coil region" evidence="9">
    <location>
        <begin position="1555"/>
        <end position="1582"/>
    </location>
</feature>
<dbReference type="InterPro" id="IPR003618">
    <property type="entry name" value="TFIIS_cen_dom"/>
</dbReference>
<proteinExistence type="predicted"/>
<evidence type="ECO:0000256" key="1">
    <source>
        <dbReference type="ARBA" id="ARBA00004123"/>
    </source>
</evidence>
<dbReference type="PANTHER" id="PTHR11477:SF51">
    <property type="entry name" value="PROTEIN PARTNER OF SNF, ISOFORM B"/>
    <property type="match status" value="1"/>
</dbReference>
<reference evidence="13" key="1">
    <citation type="submission" date="2015-10" db="EMBL/GenBank/DDBJ databases">
        <title>Daphnia magna gene sets from two clonal populations assembled and annotated with EvidentialGene.</title>
        <authorList>
            <person name="Gilbert D."/>
            <person name="Podicheti R."/>
            <person name="Orsini L."/>
            <person name="Colbourne J."/>
            <person name="Pfrender M."/>
        </authorList>
    </citation>
    <scope>NUCLEOTIDE SEQUENCE</scope>
</reference>
<feature type="compositionally biased region" description="Basic residues" evidence="10">
    <location>
        <begin position="1131"/>
        <end position="1158"/>
    </location>
</feature>
<keyword evidence="5" id="KW-0805">Transcription regulation</keyword>
<feature type="region of interest" description="Disordered" evidence="10">
    <location>
        <begin position="439"/>
        <end position="512"/>
    </location>
</feature>
<dbReference type="Gene3D" id="1.10.472.30">
    <property type="entry name" value="Transcription elongation factor S-II, central domain"/>
    <property type="match status" value="1"/>
</dbReference>
<dbReference type="InterPro" id="IPR037259">
    <property type="entry name" value="BRK_sf"/>
</dbReference>
<feature type="domain" description="PHD-type" evidence="11">
    <location>
        <begin position="514"/>
        <end position="568"/>
    </location>
</feature>
<feature type="compositionally biased region" description="Polar residues" evidence="10">
    <location>
        <begin position="810"/>
        <end position="824"/>
    </location>
</feature>
<evidence type="ECO:0000256" key="6">
    <source>
        <dbReference type="ARBA" id="ARBA00023163"/>
    </source>
</evidence>
<keyword evidence="9" id="KW-0175">Coiled coil</keyword>
<feature type="region of interest" description="Disordered" evidence="10">
    <location>
        <begin position="253"/>
        <end position="275"/>
    </location>
</feature>
<name>A0A0P4YQT4_9CRUS</name>
<dbReference type="SUPFAM" id="SSF160481">
    <property type="entry name" value="BRK domain-like"/>
    <property type="match status" value="1"/>
</dbReference>
<reference evidence="13" key="2">
    <citation type="submission" date="2015-10" db="EMBL/GenBank/DDBJ databases">
        <authorList>
            <person name="Gilbert D.G."/>
        </authorList>
    </citation>
    <scope>NUCLEOTIDE SEQUENCE</scope>
</reference>
<dbReference type="Pfam" id="PF00628">
    <property type="entry name" value="PHD"/>
    <property type="match status" value="1"/>
</dbReference>
<dbReference type="PANTHER" id="PTHR11477">
    <property type="entry name" value="TRANSCRIPTION FACTOR S-II ZINC FINGER DOMAIN-CONTAINING PROTEIN"/>
    <property type="match status" value="1"/>
</dbReference>
<dbReference type="SMART" id="SM00592">
    <property type="entry name" value="BRK"/>
    <property type="match status" value="1"/>
</dbReference>
<keyword evidence="4" id="KW-0862">Zinc</keyword>
<dbReference type="InterPro" id="IPR006576">
    <property type="entry name" value="BRK_domain"/>
</dbReference>
<gene>
    <name evidence="14" type="ORF">APZ42_024909</name>
</gene>
<feature type="region of interest" description="Disordered" evidence="10">
    <location>
        <begin position="1771"/>
        <end position="1818"/>
    </location>
</feature>
<dbReference type="OrthoDB" id="1884872at2759"/>
<dbReference type="InterPro" id="IPR012921">
    <property type="entry name" value="SPOC_C"/>
</dbReference>
<dbReference type="SUPFAM" id="SSF46942">
    <property type="entry name" value="Elongation factor TFIIS domain 2"/>
    <property type="match status" value="1"/>
</dbReference>
<evidence type="ECO:0000256" key="10">
    <source>
        <dbReference type="SAM" id="MobiDB-lite"/>
    </source>
</evidence>
<feature type="region of interest" description="Disordered" evidence="10">
    <location>
        <begin position="877"/>
        <end position="900"/>
    </location>
</feature>
<feature type="compositionally biased region" description="Acidic residues" evidence="10">
    <location>
        <begin position="479"/>
        <end position="512"/>
    </location>
</feature>
<organism evidence="13">
    <name type="scientific">Daphnia magna</name>
    <dbReference type="NCBI Taxonomy" id="35525"/>
    <lineage>
        <taxon>Eukaryota</taxon>
        <taxon>Metazoa</taxon>
        <taxon>Ecdysozoa</taxon>
        <taxon>Arthropoda</taxon>
        <taxon>Crustacea</taxon>
        <taxon>Branchiopoda</taxon>
        <taxon>Diplostraca</taxon>
        <taxon>Cladocera</taxon>
        <taxon>Anomopoda</taxon>
        <taxon>Daphniidae</taxon>
        <taxon>Daphnia</taxon>
    </lineage>
</organism>
<feature type="compositionally biased region" description="Pro residues" evidence="10">
    <location>
        <begin position="698"/>
        <end position="707"/>
    </location>
</feature>
<keyword evidence="7" id="KW-0539">Nucleus</keyword>
<feature type="compositionally biased region" description="Basic and acidic residues" evidence="10">
    <location>
        <begin position="1107"/>
        <end position="1130"/>
    </location>
</feature>
<evidence type="ECO:0000256" key="8">
    <source>
        <dbReference type="PROSITE-ProRule" id="PRU00146"/>
    </source>
</evidence>
<feature type="compositionally biased region" description="Pro residues" evidence="10">
    <location>
        <begin position="1771"/>
        <end position="1781"/>
    </location>
</feature>
<feature type="compositionally biased region" description="Polar residues" evidence="10">
    <location>
        <begin position="448"/>
        <end position="460"/>
    </location>
</feature>
<dbReference type="InterPro" id="IPR019786">
    <property type="entry name" value="Zinc_finger_PHD-type_CS"/>
</dbReference>
<evidence type="ECO:0000256" key="5">
    <source>
        <dbReference type="ARBA" id="ARBA00023015"/>
    </source>
</evidence>
<dbReference type="SUPFAM" id="SSF57903">
    <property type="entry name" value="FYVE/PHD zinc finger"/>
    <property type="match status" value="1"/>
</dbReference>
<dbReference type="Pfam" id="PF07533">
    <property type="entry name" value="BRK"/>
    <property type="match status" value="1"/>
</dbReference>
<feature type="region of interest" description="Disordered" evidence="10">
    <location>
        <begin position="687"/>
        <end position="711"/>
    </location>
</feature>
<dbReference type="EMBL" id="GDIP01225210">
    <property type="protein sequence ID" value="JAI98191.1"/>
    <property type="molecule type" value="Transcribed_RNA"/>
</dbReference>
<dbReference type="Gene3D" id="3.40.5.120">
    <property type="match status" value="1"/>
</dbReference>
<keyword evidence="2" id="KW-0479">Metal-binding</keyword>
<feature type="compositionally biased region" description="Basic and acidic residues" evidence="10">
    <location>
        <begin position="1159"/>
        <end position="1230"/>
    </location>
</feature>
<feature type="compositionally biased region" description="Low complexity" evidence="10">
    <location>
        <begin position="1477"/>
        <end position="1492"/>
    </location>
</feature>
<feature type="compositionally biased region" description="Low complexity" evidence="10">
    <location>
        <begin position="825"/>
        <end position="844"/>
    </location>
</feature>
<keyword evidence="3 8" id="KW-0863">Zinc-finger</keyword>
<dbReference type="InterPro" id="IPR013083">
    <property type="entry name" value="Znf_RING/FYVE/PHD"/>
</dbReference>
<evidence type="ECO:0000256" key="3">
    <source>
        <dbReference type="ARBA" id="ARBA00022771"/>
    </source>
</evidence>
<dbReference type="CDD" id="cd15552">
    <property type="entry name" value="PHD_PHF3_like"/>
    <property type="match status" value="1"/>
</dbReference>
<accession>A0A0P4YQT4</accession>
<keyword evidence="6" id="KW-0804">Transcription</keyword>
<keyword evidence="15" id="KW-1185">Reference proteome</keyword>
<feature type="compositionally biased region" description="Polar residues" evidence="10">
    <location>
        <begin position="344"/>
        <end position="361"/>
    </location>
</feature>
<dbReference type="PROSITE" id="PS50016">
    <property type="entry name" value="ZF_PHD_2"/>
    <property type="match status" value="1"/>
</dbReference>
<dbReference type="Pfam" id="PF07500">
    <property type="entry name" value="TFIIS_M"/>
    <property type="match status" value="1"/>
</dbReference>
<feature type="compositionally biased region" description="Polar residues" evidence="10">
    <location>
        <begin position="1493"/>
        <end position="1514"/>
    </location>
</feature>
<dbReference type="CDD" id="cd22581">
    <property type="entry name" value="SPOC_PPS-like"/>
    <property type="match status" value="1"/>
</dbReference>
<evidence type="ECO:0000313" key="14">
    <source>
        <dbReference type="EMBL" id="KZS10631.1"/>
    </source>
</evidence>
<evidence type="ECO:0000256" key="9">
    <source>
        <dbReference type="SAM" id="Coils"/>
    </source>
</evidence>
<feature type="compositionally biased region" description="Basic and acidic residues" evidence="10">
    <location>
        <begin position="611"/>
        <end position="623"/>
    </location>
</feature>
<dbReference type="GO" id="GO:0005634">
    <property type="term" value="C:nucleus"/>
    <property type="evidence" value="ECO:0007669"/>
    <property type="project" value="UniProtKB-SubCell"/>
</dbReference>
<feature type="region of interest" description="Disordered" evidence="10">
    <location>
        <begin position="1086"/>
        <end position="1306"/>
    </location>
</feature>
<feature type="compositionally biased region" description="Polar residues" evidence="10">
    <location>
        <begin position="627"/>
        <end position="640"/>
    </location>
</feature>
<dbReference type="Pfam" id="PF07744">
    <property type="entry name" value="SPOC"/>
    <property type="match status" value="1"/>
</dbReference>
<feature type="region of interest" description="Disordered" evidence="10">
    <location>
        <begin position="195"/>
        <end position="234"/>
    </location>
</feature>
<dbReference type="GO" id="GO:0008270">
    <property type="term" value="F:zinc ion binding"/>
    <property type="evidence" value="ECO:0007669"/>
    <property type="project" value="UniProtKB-KW"/>
</dbReference>